<evidence type="ECO:0000313" key="2">
    <source>
        <dbReference type="Proteomes" id="UP000501891"/>
    </source>
</evidence>
<protein>
    <recommendedName>
        <fullName evidence="3">CopG family transcriptional regulator</fullName>
    </recommendedName>
</protein>
<organism evidence="1 2">
    <name type="scientific">Aerophototrophica crusticola</name>
    <dbReference type="NCBI Taxonomy" id="1709002"/>
    <lineage>
        <taxon>Bacteria</taxon>
        <taxon>Pseudomonadati</taxon>
        <taxon>Pseudomonadota</taxon>
        <taxon>Alphaproteobacteria</taxon>
        <taxon>Rhodospirillales</taxon>
        <taxon>Rhodospirillaceae</taxon>
        <taxon>Aerophototrophica</taxon>
    </lineage>
</organism>
<accession>A0A858R4X2</accession>
<proteinExistence type="predicted"/>
<evidence type="ECO:0008006" key="3">
    <source>
        <dbReference type="Google" id="ProtNLM"/>
    </source>
</evidence>
<keyword evidence="2" id="KW-1185">Reference proteome</keyword>
<evidence type="ECO:0000313" key="1">
    <source>
        <dbReference type="EMBL" id="QJE72233.1"/>
    </source>
</evidence>
<reference evidence="1" key="1">
    <citation type="submission" date="2020-04" db="EMBL/GenBank/DDBJ databases">
        <title>A desert anoxygenic phototrophic bacterium fixes CO2 using RubisCO under aerobic conditions.</title>
        <authorList>
            <person name="Tang K."/>
        </authorList>
    </citation>
    <scope>NUCLEOTIDE SEQUENCE [LARGE SCALE GENOMIC DNA]</scope>
    <source>
        <strain evidence="1">MIMtkB3</strain>
    </source>
</reference>
<dbReference type="Proteomes" id="UP000501891">
    <property type="component" value="Chromosome"/>
</dbReference>
<name>A0A858R4X2_9PROT</name>
<dbReference type="KEGG" id="acru:HHL28_03170"/>
<dbReference type="AlphaFoldDB" id="A0A858R4X2"/>
<gene>
    <name evidence="1" type="ORF">HHL28_03170</name>
</gene>
<sequence length="65" mass="7201">MAEPAWVRGKETPDDLAARLAEERAEIELGLQDFAVGRVVDLEDIEAWVDALERGENLPVPQSGR</sequence>
<dbReference type="EMBL" id="CP051775">
    <property type="protein sequence ID" value="QJE72233.1"/>
    <property type="molecule type" value="Genomic_DNA"/>
</dbReference>